<evidence type="ECO:0000256" key="1">
    <source>
        <dbReference type="SAM" id="Phobius"/>
    </source>
</evidence>
<evidence type="ECO:0000313" key="3">
    <source>
        <dbReference type="Proteomes" id="UP000078368"/>
    </source>
</evidence>
<reference evidence="2 3" key="1">
    <citation type="submission" date="2016-04" db="EMBL/GenBank/DDBJ databases">
        <title>Peptidophaga gingivicola gen. nov., sp. nov., isolated from human subgingival plaque.</title>
        <authorList>
            <person name="Beall C.J."/>
            <person name="Mokrzan E.M."/>
            <person name="Griffen A.L."/>
            <person name="Leys E.J."/>
        </authorList>
    </citation>
    <scope>NUCLEOTIDE SEQUENCE [LARGE SCALE GENOMIC DNA]</scope>
    <source>
        <strain evidence="2 3">BA112</strain>
    </source>
</reference>
<dbReference type="Proteomes" id="UP000078368">
    <property type="component" value="Unassembled WGS sequence"/>
</dbReference>
<dbReference type="InterPro" id="IPR007165">
    <property type="entry name" value="Phage_holin_4_2"/>
</dbReference>
<proteinExistence type="predicted"/>
<sequence length="128" mass="13818">MRYLVRAAINALGLWLCVLFVPGISLHGLGTNRDIALYLLAGGAVLGVVNCLVRPILVILSIPLYILTLGLFFLIVNAAMLKLTATLTAGFDIGVTVTTWVAAIMGGILLSLFNTFTDALLPEEYRRR</sequence>
<dbReference type="RefSeq" id="WP_064231004.1">
    <property type="nucleotide sequence ID" value="NZ_LVZK01000001.1"/>
</dbReference>
<keyword evidence="3" id="KW-1185">Reference proteome</keyword>
<dbReference type="STRING" id="1823756.A4H34_02780"/>
<gene>
    <name evidence="2" type="ORF">A4H34_02780</name>
</gene>
<dbReference type="PANTHER" id="PTHR37309:SF1">
    <property type="entry name" value="SLR0284 PROTEIN"/>
    <property type="match status" value="1"/>
</dbReference>
<accession>A0A179B415</accession>
<name>A0A179B415_9ACTO</name>
<feature type="transmembrane region" description="Helical" evidence="1">
    <location>
        <begin position="60"/>
        <end position="80"/>
    </location>
</feature>
<feature type="transmembrane region" description="Helical" evidence="1">
    <location>
        <begin position="35"/>
        <end position="53"/>
    </location>
</feature>
<organism evidence="2 3">
    <name type="scientific">Peptidiphaga gingivicola</name>
    <dbReference type="NCBI Taxonomy" id="2741497"/>
    <lineage>
        <taxon>Bacteria</taxon>
        <taxon>Bacillati</taxon>
        <taxon>Actinomycetota</taxon>
        <taxon>Actinomycetes</taxon>
        <taxon>Actinomycetales</taxon>
        <taxon>Actinomycetaceae</taxon>
        <taxon>Peptidiphaga</taxon>
    </lineage>
</organism>
<evidence type="ECO:0008006" key="4">
    <source>
        <dbReference type="Google" id="ProtNLM"/>
    </source>
</evidence>
<feature type="transmembrane region" description="Helical" evidence="1">
    <location>
        <begin position="100"/>
        <end position="121"/>
    </location>
</feature>
<keyword evidence="1" id="KW-1133">Transmembrane helix</keyword>
<protein>
    <recommendedName>
        <fullName evidence="4">Phage holin family protein</fullName>
    </recommendedName>
</protein>
<keyword evidence="1" id="KW-0812">Transmembrane</keyword>
<keyword evidence="1" id="KW-0472">Membrane</keyword>
<dbReference type="AlphaFoldDB" id="A0A179B415"/>
<evidence type="ECO:0000313" key="2">
    <source>
        <dbReference type="EMBL" id="OAP86119.1"/>
    </source>
</evidence>
<dbReference type="EMBL" id="LVZK01000001">
    <property type="protein sequence ID" value="OAP86119.1"/>
    <property type="molecule type" value="Genomic_DNA"/>
</dbReference>
<dbReference type="Pfam" id="PF04020">
    <property type="entry name" value="Phage_holin_4_2"/>
    <property type="match status" value="1"/>
</dbReference>
<feature type="transmembrane region" description="Helical" evidence="1">
    <location>
        <begin position="7"/>
        <end position="29"/>
    </location>
</feature>
<dbReference type="PANTHER" id="PTHR37309">
    <property type="entry name" value="SLR0284 PROTEIN"/>
    <property type="match status" value="1"/>
</dbReference>
<comment type="caution">
    <text evidence="2">The sequence shown here is derived from an EMBL/GenBank/DDBJ whole genome shotgun (WGS) entry which is preliminary data.</text>
</comment>
<dbReference type="OrthoDB" id="9810847at2"/>